<gene>
    <name evidence="2" type="ORF">BcepSauron_075</name>
</gene>
<dbReference type="EMBL" id="MK552141">
    <property type="protein sequence ID" value="QBQ74455.1"/>
    <property type="molecule type" value="Genomic_DNA"/>
</dbReference>
<dbReference type="Proteomes" id="UP000301424">
    <property type="component" value="Segment"/>
</dbReference>
<feature type="region of interest" description="Disordered" evidence="1">
    <location>
        <begin position="270"/>
        <end position="332"/>
    </location>
</feature>
<keyword evidence="3" id="KW-1185">Reference proteome</keyword>
<evidence type="ECO:0000313" key="3">
    <source>
        <dbReference type="Proteomes" id="UP000301424"/>
    </source>
</evidence>
<accession>A0A482MLG1</accession>
<name>A0A482MLG1_9CAUD</name>
<proteinExistence type="predicted"/>
<sequence>MTTITAKHRLVESATWFDSLSDFQKREYLKEHPHSKYAQGFHPGAKPDERDVELESDELDPVAVETLSSKIRGWFVEALGGTPKRVFYNKNGLPSGAEFKLIDGSKRKVKFKYTQAMLNSKQQFSPYGYWKDKSTYVYMPEKEWKSLTPEQRRSAEDRKRAYGSDFALAETTKTDYKPRVPKRKPVKRSRVRSGLETDDENGSTNMQAVARLLVTAKGEDWWGNMTPQQRQKYTETHPNSQHSDTYDPKDEWWEFMTPEMRQRYVKEHPKSKYAQEYGQGHGVGVQDKETKRERENPRPAQPAPNIAPSHPAGSKPTHGPGPASAPYSPRGDRAGVAMTKLAREAQAFIANGGTAPGSEDRVNAAGHLRAHSGNLAKAIMHDMPDANGKIAALRRAAVEQSGGQDTAARIMAELLQSSSMREAIEKLGPVGALLFMALQYLGPERLWTIAHSALAGLDEAESGMGYFKCEWVPVSQQEWHELLKREIDELGIDGARQSATVTAALRLIDIDIPGQGGQGLTNKSAGTESNVEALNSLIEALADYAASGDIPAEAWDAAIEAVAKQDEAQQKAPEAI</sequence>
<organism evidence="2 3">
    <name type="scientific">Burkholderia phage BcepSauron</name>
    <dbReference type="NCBI Taxonomy" id="2530033"/>
    <lineage>
        <taxon>Viruses</taxon>
        <taxon>Duplodnaviria</taxon>
        <taxon>Heunggongvirae</taxon>
        <taxon>Uroviricota</taxon>
        <taxon>Caudoviricetes</taxon>
        <taxon>Sarumanvirus</taxon>
        <taxon>Sarumanvirus bcepsauron</taxon>
    </lineage>
</organism>
<evidence type="ECO:0000313" key="2">
    <source>
        <dbReference type="EMBL" id="QBQ74455.1"/>
    </source>
</evidence>
<reference evidence="2 3" key="1">
    <citation type="submission" date="2019-02" db="EMBL/GenBank/DDBJ databases">
        <title>Complete genome sequence of Burkholderia cenocepacia phage BcepSauron.</title>
        <authorList>
            <person name="Park K."/>
            <person name="Gonzalez C."/>
            <person name="Liu M."/>
            <person name="Gill J."/>
        </authorList>
    </citation>
    <scope>NUCLEOTIDE SEQUENCE [LARGE SCALE GENOMIC DNA]</scope>
</reference>
<feature type="compositionally biased region" description="Basic and acidic residues" evidence="1">
    <location>
        <begin position="286"/>
        <end position="297"/>
    </location>
</feature>
<feature type="region of interest" description="Disordered" evidence="1">
    <location>
        <begin position="177"/>
        <end position="206"/>
    </location>
</feature>
<protein>
    <submittedName>
        <fullName evidence="2">Uncharacterized protein</fullName>
    </submittedName>
</protein>
<evidence type="ECO:0000256" key="1">
    <source>
        <dbReference type="SAM" id="MobiDB-lite"/>
    </source>
</evidence>
<feature type="compositionally biased region" description="Basic residues" evidence="1">
    <location>
        <begin position="179"/>
        <end position="191"/>
    </location>
</feature>